<evidence type="ECO:0000313" key="2">
    <source>
        <dbReference type="EMBL" id="TCP30811.1"/>
    </source>
</evidence>
<feature type="transmembrane region" description="Helical" evidence="1">
    <location>
        <begin position="74"/>
        <end position="94"/>
    </location>
</feature>
<feature type="transmembrane region" description="Helical" evidence="1">
    <location>
        <begin position="12"/>
        <end position="32"/>
    </location>
</feature>
<reference evidence="2 3" key="1">
    <citation type="submission" date="2019-03" db="EMBL/GenBank/DDBJ databases">
        <title>Genomic Encyclopedia of Type Strains, Phase IV (KMG-IV): sequencing the most valuable type-strain genomes for metagenomic binning, comparative biology and taxonomic classification.</title>
        <authorList>
            <person name="Goeker M."/>
        </authorList>
    </citation>
    <scope>NUCLEOTIDE SEQUENCE [LARGE SCALE GENOMIC DNA]</scope>
    <source>
        <strain evidence="2 3">DSM 2132</strain>
    </source>
</reference>
<dbReference type="Proteomes" id="UP000295399">
    <property type="component" value="Unassembled WGS sequence"/>
</dbReference>
<dbReference type="RefSeq" id="WP_132709440.1">
    <property type="nucleotide sequence ID" value="NZ_JACIGF010000013.1"/>
</dbReference>
<gene>
    <name evidence="2" type="ORF">EV659_11364</name>
</gene>
<keyword evidence="1" id="KW-1133">Transmembrane helix</keyword>
<feature type="transmembrane region" description="Helical" evidence="1">
    <location>
        <begin position="106"/>
        <end position="129"/>
    </location>
</feature>
<evidence type="ECO:0000256" key="1">
    <source>
        <dbReference type="SAM" id="Phobius"/>
    </source>
</evidence>
<sequence>MSEPLAPAGPARGWLACYGVTLLVMMLFLLPVGSTEAAYLRPMVPLILVYVLTAAHEIEIPLPAIAALGLVQDVTTGGILGLNVIVLIIARLTLADQQTWLTGRSFWIGWLGFLPVALTAAGLSWALAGLHAGALHPVGPVLGQTLMTAAVYPAFAALFGRLVKAR</sequence>
<keyword evidence="3" id="KW-1185">Reference proteome</keyword>
<comment type="caution">
    <text evidence="2">The sequence shown here is derived from an EMBL/GenBank/DDBJ whole genome shotgun (WGS) entry which is preliminary data.</text>
</comment>
<evidence type="ECO:0000313" key="3">
    <source>
        <dbReference type="Proteomes" id="UP000295399"/>
    </source>
</evidence>
<feature type="transmembrane region" description="Helical" evidence="1">
    <location>
        <begin position="141"/>
        <end position="163"/>
    </location>
</feature>
<name>A0A4R2P9Q6_RHOSA</name>
<organism evidence="2 3">
    <name type="scientific">Rhodothalassium salexigens DSM 2132</name>
    <dbReference type="NCBI Taxonomy" id="1188247"/>
    <lineage>
        <taxon>Bacteria</taxon>
        <taxon>Pseudomonadati</taxon>
        <taxon>Pseudomonadota</taxon>
        <taxon>Alphaproteobacteria</taxon>
        <taxon>Rhodothalassiales</taxon>
        <taxon>Rhodothalassiaceae</taxon>
        <taxon>Rhodothalassium</taxon>
    </lineage>
</organism>
<keyword evidence="1" id="KW-0472">Membrane</keyword>
<protein>
    <submittedName>
        <fullName evidence="2">Rod shape-determining protein MreD</fullName>
    </submittedName>
</protein>
<dbReference type="InParanoid" id="A0A4R2P9Q6"/>
<accession>A0A4R2P9Q6</accession>
<feature type="transmembrane region" description="Helical" evidence="1">
    <location>
        <begin position="44"/>
        <end position="68"/>
    </location>
</feature>
<dbReference type="EMBL" id="SLXO01000013">
    <property type="protein sequence ID" value="TCP30811.1"/>
    <property type="molecule type" value="Genomic_DNA"/>
</dbReference>
<dbReference type="OrthoDB" id="7161178at2"/>
<proteinExistence type="predicted"/>
<dbReference type="AlphaFoldDB" id="A0A4R2P9Q6"/>
<keyword evidence="1" id="KW-0812">Transmembrane</keyword>